<sequence>MNATATAPAGSRLKFKEYSPHIEVSFWYELERRKLHEWRLQEPVVPLTLFCTVNAASSSAPANIVTVRRESLDKPAAIAAGNPQRPPTTLAAATPTTAPFSIPMFVGGELQNFNTFEQLCRLPRRETLWRVLKEQLLNPLLYGHGSKNTEMGEDYDAVETPIDKVWDSMNFALAAMFTYTDLKKHQFHYTLAFPVVDLGSPVYVKHRVKSGYAALATEYGALHFANRTAVDRVHAHLLDRLQRHPERGPNPFIVVRKGAAVNDESETVSFYPFAPTTIKQLSKSPFLVVMADVSTMEDFPGWSARNVVGALRLAHPSTTSFTLYCIRYNDVEQSVVFECTCDPLKLTLEDAVAGANAGEEIAPIRAVGWTERKSAASPVSSIDLGAMMDPERLAESSARLNLSLMKWRMLPDLRLDELAACKALVLGSGTLGCNVARHLLMWGVTKITLVDRGDVSFSNPVRQTLFEMSDVINPKAEERNKAVAAAKALKRVLPTVQACGVPLTIHMPGHRIDKQREAEAIAEIERLDALIQAHDVVFLLTDSREARWLPTVMATAHNKPLINAALGFDTYVVMRHGVEEKEGSAASRLGCYFCSDVVAPRDSVTARSLDQQCTVTRPGVSAIASATALELLAQLYNHPLGFACPPYTEAGVQQGQPRQDEGSPATPSTNVSGAACVLGKIPHQIRGSVFTHHIYTLYGYRYDLCTACSDAVVGAYRSEGASFVLRCVNDPLYIEEVCGVKAFKEGFKLDDLGEWDVESHSD</sequence>
<evidence type="ECO:0000256" key="4">
    <source>
        <dbReference type="ARBA" id="ARBA00022448"/>
    </source>
</evidence>
<proteinExistence type="inferred from homology"/>
<dbReference type="EMBL" id="MKKU01000281">
    <property type="protein sequence ID" value="RNF16828.1"/>
    <property type="molecule type" value="Genomic_DNA"/>
</dbReference>
<feature type="domain" description="Ubiquitin-like modifier-activating enzyme Atg7 N-terminal" evidence="11">
    <location>
        <begin position="13"/>
        <end position="388"/>
    </location>
</feature>
<reference evidence="12 13" key="1">
    <citation type="journal article" date="2018" name="BMC Genomics">
        <title>Genomic comparison of Trypanosoma conorhini and Trypanosoma rangeli to Trypanosoma cruzi strains of high and low virulence.</title>
        <authorList>
            <person name="Bradwell K.R."/>
            <person name="Koparde V.N."/>
            <person name="Matveyev A.V."/>
            <person name="Serrano M.G."/>
            <person name="Alves J.M."/>
            <person name="Parikh H."/>
            <person name="Huang B."/>
            <person name="Lee V."/>
            <person name="Espinosa-Alvarez O."/>
            <person name="Ortiz P.A."/>
            <person name="Costa-Martins A.G."/>
            <person name="Teixeira M.M."/>
            <person name="Buck G.A."/>
        </authorList>
    </citation>
    <scope>NUCLEOTIDE SEQUENCE [LARGE SCALE GENOMIC DNA]</scope>
    <source>
        <strain evidence="12 13">025E</strain>
    </source>
</reference>
<evidence type="ECO:0000256" key="5">
    <source>
        <dbReference type="ARBA" id="ARBA00022927"/>
    </source>
</evidence>
<dbReference type="GO" id="GO:0032446">
    <property type="term" value="P:protein modification by small protein conjugation"/>
    <property type="evidence" value="ECO:0007669"/>
    <property type="project" value="TreeGrafter"/>
</dbReference>
<dbReference type="InterPro" id="IPR042523">
    <property type="entry name" value="Atg7_N_2"/>
</dbReference>
<keyword evidence="13" id="KW-1185">Reference proteome</keyword>
<dbReference type="FunFam" id="3.40.50.720:FF:000243">
    <property type="entry name" value="Ubiquitin-like modifier-activating enzyme ATG7"/>
    <property type="match status" value="1"/>
</dbReference>
<evidence type="ECO:0000259" key="10">
    <source>
        <dbReference type="Pfam" id="PF00899"/>
    </source>
</evidence>
<evidence type="ECO:0000259" key="11">
    <source>
        <dbReference type="Pfam" id="PF16420"/>
    </source>
</evidence>
<dbReference type="InterPro" id="IPR035985">
    <property type="entry name" value="Ubiquitin-activating_enz"/>
</dbReference>
<dbReference type="GO" id="GO:0015031">
    <property type="term" value="P:protein transport"/>
    <property type="evidence" value="ECO:0007669"/>
    <property type="project" value="UniProtKB-KW"/>
</dbReference>
<dbReference type="PANTHER" id="PTHR10953">
    <property type="entry name" value="UBIQUITIN-ACTIVATING ENZYME E1"/>
    <property type="match status" value="1"/>
</dbReference>
<keyword evidence="5" id="KW-0653">Protein transport</keyword>
<dbReference type="InterPro" id="IPR032197">
    <property type="entry name" value="Atg7_N"/>
</dbReference>
<dbReference type="Pfam" id="PF16420">
    <property type="entry name" value="ATG7_N"/>
    <property type="match status" value="1"/>
</dbReference>
<feature type="domain" description="THIF-type NAD/FAD binding fold" evidence="10">
    <location>
        <begin position="406"/>
        <end position="638"/>
    </location>
</feature>
<organism evidence="12 13">
    <name type="scientific">Trypanosoma conorhini</name>
    <dbReference type="NCBI Taxonomy" id="83891"/>
    <lineage>
        <taxon>Eukaryota</taxon>
        <taxon>Discoba</taxon>
        <taxon>Euglenozoa</taxon>
        <taxon>Kinetoplastea</taxon>
        <taxon>Metakinetoplastina</taxon>
        <taxon>Trypanosomatida</taxon>
        <taxon>Trypanosomatidae</taxon>
        <taxon>Trypanosoma</taxon>
    </lineage>
</organism>
<dbReference type="Gene3D" id="3.40.50.720">
    <property type="entry name" value="NAD(P)-binding Rossmann-like Domain"/>
    <property type="match status" value="1"/>
</dbReference>
<keyword evidence="6" id="KW-0072">Autophagy</keyword>
<gene>
    <name evidence="12" type="ORF">Tco025E_05025</name>
</gene>
<dbReference type="Gene3D" id="3.40.140.100">
    <property type="entry name" value="Ubiquitin-like modifier-activating enzyme ATG7 C-terminal domain"/>
    <property type="match status" value="1"/>
</dbReference>
<evidence type="ECO:0000256" key="2">
    <source>
        <dbReference type="ARBA" id="ARBA00017647"/>
    </source>
</evidence>
<dbReference type="InterPro" id="IPR000594">
    <property type="entry name" value="ThiF_NAD_FAD-bd"/>
</dbReference>
<dbReference type="PANTHER" id="PTHR10953:SF3">
    <property type="entry name" value="UBIQUITIN-LIKE MODIFIER-ACTIVATING ENZYME ATG7"/>
    <property type="match status" value="1"/>
</dbReference>
<evidence type="ECO:0000313" key="12">
    <source>
        <dbReference type="EMBL" id="RNF16828.1"/>
    </source>
</evidence>
<accession>A0A422PGI5</accession>
<keyword evidence="4" id="KW-0813">Transport</keyword>
<evidence type="ECO:0000256" key="1">
    <source>
        <dbReference type="ARBA" id="ARBA00010931"/>
    </source>
</evidence>
<dbReference type="Gene3D" id="3.40.140.70">
    <property type="entry name" value="Ubiquitin-like modifier-activating enzyme ATG7 N-terminal domain"/>
    <property type="match status" value="1"/>
</dbReference>
<dbReference type="GO" id="GO:0034727">
    <property type="term" value="P:piecemeal microautophagy of the nucleus"/>
    <property type="evidence" value="ECO:0007669"/>
    <property type="project" value="TreeGrafter"/>
</dbReference>
<dbReference type="GO" id="GO:0006995">
    <property type="term" value="P:cellular response to nitrogen starvation"/>
    <property type="evidence" value="ECO:0007669"/>
    <property type="project" value="TreeGrafter"/>
</dbReference>
<evidence type="ECO:0000256" key="8">
    <source>
        <dbReference type="ARBA" id="ARBA00030242"/>
    </source>
</evidence>
<dbReference type="InterPro" id="IPR042522">
    <property type="entry name" value="Atg7_N_1"/>
</dbReference>
<evidence type="ECO:0000256" key="7">
    <source>
        <dbReference type="ARBA" id="ARBA00029897"/>
    </source>
</evidence>
<protein>
    <recommendedName>
        <fullName evidence="2">Ubiquitin-like modifier-activating enzyme ATG7</fullName>
    </recommendedName>
    <alternativeName>
        <fullName evidence="7 9">ATG12-activating enzyme E1 ATG7</fullName>
    </alternativeName>
    <alternativeName>
        <fullName evidence="8">Autophagy-related protein 7</fullName>
    </alternativeName>
    <alternativeName>
        <fullName evidence="3">Ubiquitin-like modifier-activating enzyme atg7</fullName>
    </alternativeName>
</protein>
<dbReference type="GeneID" id="40318636"/>
<dbReference type="InterPro" id="IPR045886">
    <property type="entry name" value="ThiF/MoeB/HesA"/>
</dbReference>
<evidence type="ECO:0000313" key="13">
    <source>
        <dbReference type="Proteomes" id="UP000284403"/>
    </source>
</evidence>
<dbReference type="GO" id="GO:0000045">
    <property type="term" value="P:autophagosome assembly"/>
    <property type="evidence" value="ECO:0007669"/>
    <property type="project" value="TreeGrafter"/>
</dbReference>
<dbReference type="GO" id="GO:0000422">
    <property type="term" value="P:autophagy of mitochondrion"/>
    <property type="evidence" value="ECO:0007669"/>
    <property type="project" value="TreeGrafter"/>
</dbReference>
<comment type="caution">
    <text evidence="12">The sequence shown here is derived from an EMBL/GenBank/DDBJ whole genome shotgun (WGS) entry which is preliminary data.</text>
</comment>
<dbReference type="OrthoDB" id="338614at2759"/>
<dbReference type="GO" id="GO:0000407">
    <property type="term" value="C:phagophore assembly site"/>
    <property type="evidence" value="ECO:0007669"/>
    <property type="project" value="TreeGrafter"/>
</dbReference>
<evidence type="ECO:0000256" key="3">
    <source>
        <dbReference type="ARBA" id="ARBA00018730"/>
    </source>
</evidence>
<evidence type="ECO:0000256" key="6">
    <source>
        <dbReference type="ARBA" id="ARBA00023006"/>
    </source>
</evidence>
<dbReference type="GO" id="GO:0019778">
    <property type="term" value="F:Atg12 activating enzyme activity"/>
    <property type="evidence" value="ECO:0007669"/>
    <property type="project" value="TreeGrafter"/>
</dbReference>
<dbReference type="Pfam" id="PF00899">
    <property type="entry name" value="ThiF"/>
    <property type="match status" value="1"/>
</dbReference>
<dbReference type="RefSeq" id="XP_029227943.1">
    <property type="nucleotide sequence ID" value="XM_029371929.1"/>
</dbReference>
<comment type="similarity">
    <text evidence="1">Belongs to the ATG7 family.</text>
</comment>
<name>A0A422PGI5_9TRYP</name>
<dbReference type="GO" id="GO:0019779">
    <property type="term" value="F:Atg8 activating enzyme activity"/>
    <property type="evidence" value="ECO:0007669"/>
    <property type="project" value="TreeGrafter"/>
</dbReference>
<evidence type="ECO:0000256" key="9">
    <source>
        <dbReference type="ARBA" id="ARBA00032823"/>
    </source>
</evidence>
<dbReference type="SUPFAM" id="SSF69572">
    <property type="entry name" value="Activating enzymes of the ubiquitin-like proteins"/>
    <property type="match status" value="1"/>
</dbReference>
<dbReference type="AlphaFoldDB" id="A0A422PGI5"/>
<dbReference type="Proteomes" id="UP000284403">
    <property type="component" value="Unassembled WGS sequence"/>
</dbReference>